<reference evidence="3 5" key="2">
    <citation type="submission" date="2020-06" db="EMBL/GenBank/DDBJ databases">
        <title>Complete genome of Paenibacillus barcinonensis KACC11450.</title>
        <authorList>
            <person name="Kim M."/>
            <person name="Park Y.-J."/>
            <person name="Shin J.-H."/>
        </authorList>
    </citation>
    <scope>NUCLEOTIDE SEQUENCE [LARGE SCALE GENOMIC DNA]</scope>
    <source>
        <strain evidence="3 5">KACC11450</strain>
    </source>
</reference>
<keyword evidence="5" id="KW-1185">Reference proteome</keyword>
<dbReference type="Proteomes" id="UP000509327">
    <property type="component" value="Chromosome"/>
</dbReference>
<evidence type="ECO:0000256" key="1">
    <source>
        <dbReference type="SAM" id="Phobius"/>
    </source>
</evidence>
<keyword evidence="1" id="KW-0812">Transmembrane</keyword>
<reference evidence="2 4" key="1">
    <citation type="submission" date="2018-06" db="EMBL/GenBank/DDBJ databases">
        <title>Genomic Encyclopedia of Type Strains, Phase III (KMG-III): the genomes of soil and plant-associated and newly described type strains.</title>
        <authorList>
            <person name="Whitman W."/>
        </authorList>
    </citation>
    <scope>NUCLEOTIDE SEQUENCE [LARGE SCALE GENOMIC DNA]</scope>
    <source>
        <strain evidence="2 4">CECT 7022</strain>
    </source>
</reference>
<sequence>MNTTKFEASQTEGHLYEELGHVLGEFSEGERRQVMQRMIRQLRFKHWRNERLSWIKDSWNTAKPVKLWVCIATGALAPVVFFCVFICVSLWVE</sequence>
<dbReference type="EMBL" id="QJSW01000015">
    <property type="protein sequence ID" value="PYE47208.1"/>
    <property type="molecule type" value="Genomic_DNA"/>
</dbReference>
<keyword evidence="1" id="KW-1133">Transmembrane helix</keyword>
<dbReference type="OrthoDB" id="2645107at2"/>
<accession>A0A2V4VYM7</accession>
<evidence type="ECO:0000313" key="4">
    <source>
        <dbReference type="Proteomes" id="UP000247790"/>
    </source>
</evidence>
<protein>
    <submittedName>
        <fullName evidence="2">Uncharacterized protein</fullName>
    </submittedName>
</protein>
<evidence type="ECO:0000313" key="3">
    <source>
        <dbReference type="EMBL" id="QKS58630.1"/>
    </source>
</evidence>
<dbReference type="RefSeq" id="WP_110898282.1">
    <property type="nucleotide sequence ID" value="NZ_CP054614.1"/>
</dbReference>
<dbReference type="EMBL" id="CP054614">
    <property type="protein sequence ID" value="QKS58630.1"/>
    <property type="molecule type" value="Genomic_DNA"/>
</dbReference>
<dbReference type="AlphaFoldDB" id="A0A2V4VYM7"/>
<dbReference type="Proteomes" id="UP000247790">
    <property type="component" value="Unassembled WGS sequence"/>
</dbReference>
<feature type="transmembrane region" description="Helical" evidence="1">
    <location>
        <begin position="67"/>
        <end position="92"/>
    </location>
</feature>
<name>A0A2V4VYM7_PAEBA</name>
<gene>
    <name evidence="2" type="ORF">DFQ00_11557</name>
    <name evidence="3" type="ORF">HUB98_21975</name>
</gene>
<organism evidence="2 4">
    <name type="scientific">Paenibacillus barcinonensis</name>
    <dbReference type="NCBI Taxonomy" id="198119"/>
    <lineage>
        <taxon>Bacteria</taxon>
        <taxon>Bacillati</taxon>
        <taxon>Bacillota</taxon>
        <taxon>Bacilli</taxon>
        <taxon>Bacillales</taxon>
        <taxon>Paenibacillaceae</taxon>
        <taxon>Paenibacillus</taxon>
    </lineage>
</organism>
<evidence type="ECO:0000313" key="2">
    <source>
        <dbReference type="EMBL" id="PYE47208.1"/>
    </source>
</evidence>
<keyword evidence="1" id="KW-0472">Membrane</keyword>
<evidence type="ECO:0000313" key="5">
    <source>
        <dbReference type="Proteomes" id="UP000509327"/>
    </source>
</evidence>
<proteinExistence type="predicted"/>